<name>A0ABR4BS89_9HELO</name>
<feature type="transmembrane region" description="Helical" evidence="6">
    <location>
        <begin position="16"/>
        <end position="35"/>
    </location>
</feature>
<evidence type="ECO:0000256" key="6">
    <source>
        <dbReference type="SAM" id="Phobius"/>
    </source>
</evidence>
<evidence type="ECO:0000313" key="9">
    <source>
        <dbReference type="Proteomes" id="UP001595075"/>
    </source>
</evidence>
<comment type="caution">
    <text evidence="8">The sequence shown here is derived from an EMBL/GenBank/DDBJ whole genome shotgun (WGS) entry which is preliminary data.</text>
</comment>
<evidence type="ECO:0000256" key="5">
    <source>
        <dbReference type="ARBA" id="ARBA00038359"/>
    </source>
</evidence>
<keyword evidence="3 6" id="KW-1133">Transmembrane helix</keyword>
<dbReference type="EMBL" id="JAZHXI010000025">
    <property type="protein sequence ID" value="KAL2059929.1"/>
    <property type="molecule type" value="Genomic_DNA"/>
</dbReference>
<sequence>MADVDLTENRQGELRATSIAITILAVFFVALRFLSRRMKGIGFGADDVMILVALFFLFAAFAACVIGIHYGLGMHTGALEVPQIISYAKSLIAFECLYVTCICFTKLALLLMYLRIFPVRSIRIGAYVLGGLSIAWCISIIMVSIFQCTPIEKTWNDSLPGFCINLKGSFIGNAIPNILTDVAILALPMQQVWSLHTSTIQKLQISFVFLLGSFVIFTSIYRFTTLFQFQPADITWTLATAEVWCVVESASGIISACLPTLGHLIQVFTRKIGLSSALTWGSRARTPGPSANIVTIGGGGGTGKLSNKNTMNTYDDDTKFDSNDSRPFRRLSGVSALSGTTQEHHDWEQHSNMKSNVRTHDVESMGSDEIPLKNIMIKTELDWKESHKKDEGGRF</sequence>
<gene>
    <name evidence="8" type="ORF">VTL71DRAFT_10084</name>
</gene>
<feature type="transmembrane region" description="Helical" evidence="6">
    <location>
        <begin position="126"/>
        <end position="146"/>
    </location>
</feature>
<dbReference type="PANTHER" id="PTHR33048:SF151">
    <property type="entry name" value="INTEGRAL MEMBRANE PROTEIN"/>
    <property type="match status" value="1"/>
</dbReference>
<feature type="transmembrane region" description="Helical" evidence="6">
    <location>
        <begin position="92"/>
        <end position="114"/>
    </location>
</feature>
<feature type="transmembrane region" description="Helical" evidence="6">
    <location>
        <begin position="47"/>
        <end position="72"/>
    </location>
</feature>
<evidence type="ECO:0000259" key="7">
    <source>
        <dbReference type="Pfam" id="PF20684"/>
    </source>
</evidence>
<evidence type="ECO:0000256" key="2">
    <source>
        <dbReference type="ARBA" id="ARBA00022692"/>
    </source>
</evidence>
<evidence type="ECO:0000313" key="8">
    <source>
        <dbReference type="EMBL" id="KAL2059929.1"/>
    </source>
</evidence>
<dbReference type="Proteomes" id="UP001595075">
    <property type="component" value="Unassembled WGS sequence"/>
</dbReference>
<accession>A0ABR4BS89</accession>
<organism evidence="8 9">
    <name type="scientific">Oculimacula yallundae</name>
    <dbReference type="NCBI Taxonomy" id="86028"/>
    <lineage>
        <taxon>Eukaryota</taxon>
        <taxon>Fungi</taxon>
        <taxon>Dikarya</taxon>
        <taxon>Ascomycota</taxon>
        <taxon>Pezizomycotina</taxon>
        <taxon>Leotiomycetes</taxon>
        <taxon>Helotiales</taxon>
        <taxon>Ploettnerulaceae</taxon>
        <taxon>Oculimacula</taxon>
    </lineage>
</organism>
<keyword evidence="9" id="KW-1185">Reference proteome</keyword>
<proteinExistence type="inferred from homology"/>
<dbReference type="PANTHER" id="PTHR33048">
    <property type="entry name" value="PTH11-LIKE INTEGRAL MEMBRANE PROTEIN (AFU_ORTHOLOGUE AFUA_5G11245)"/>
    <property type="match status" value="1"/>
</dbReference>
<evidence type="ECO:0000256" key="3">
    <source>
        <dbReference type="ARBA" id="ARBA00022989"/>
    </source>
</evidence>
<evidence type="ECO:0000256" key="4">
    <source>
        <dbReference type="ARBA" id="ARBA00023136"/>
    </source>
</evidence>
<keyword evidence="4 6" id="KW-0472">Membrane</keyword>
<comment type="similarity">
    <text evidence="5">Belongs to the SAT4 family.</text>
</comment>
<dbReference type="InterPro" id="IPR052337">
    <property type="entry name" value="SAT4-like"/>
</dbReference>
<dbReference type="InterPro" id="IPR049326">
    <property type="entry name" value="Rhodopsin_dom_fungi"/>
</dbReference>
<dbReference type="Pfam" id="PF20684">
    <property type="entry name" value="Fung_rhodopsin"/>
    <property type="match status" value="1"/>
</dbReference>
<reference evidence="8 9" key="1">
    <citation type="journal article" date="2024" name="Commun. Biol.">
        <title>Comparative genomic analysis of thermophilic fungi reveals convergent evolutionary adaptations and gene losses.</title>
        <authorList>
            <person name="Steindorff A.S."/>
            <person name="Aguilar-Pontes M.V."/>
            <person name="Robinson A.J."/>
            <person name="Andreopoulos B."/>
            <person name="LaButti K."/>
            <person name="Kuo A."/>
            <person name="Mondo S."/>
            <person name="Riley R."/>
            <person name="Otillar R."/>
            <person name="Haridas S."/>
            <person name="Lipzen A."/>
            <person name="Grimwood J."/>
            <person name="Schmutz J."/>
            <person name="Clum A."/>
            <person name="Reid I.D."/>
            <person name="Moisan M.C."/>
            <person name="Butler G."/>
            <person name="Nguyen T.T.M."/>
            <person name="Dewar K."/>
            <person name="Conant G."/>
            <person name="Drula E."/>
            <person name="Henrissat B."/>
            <person name="Hansel C."/>
            <person name="Singer S."/>
            <person name="Hutchinson M.I."/>
            <person name="de Vries R.P."/>
            <person name="Natvig D.O."/>
            <person name="Powell A.J."/>
            <person name="Tsang A."/>
            <person name="Grigoriev I.V."/>
        </authorList>
    </citation>
    <scope>NUCLEOTIDE SEQUENCE [LARGE SCALE GENOMIC DNA]</scope>
    <source>
        <strain evidence="8 9">CBS 494.80</strain>
    </source>
</reference>
<feature type="domain" description="Rhodopsin" evidence="7">
    <location>
        <begin position="31"/>
        <end position="266"/>
    </location>
</feature>
<comment type="subcellular location">
    <subcellularLocation>
        <location evidence="1">Membrane</location>
        <topology evidence="1">Multi-pass membrane protein</topology>
    </subcellularLocation>
</comment>
<evidence type="ECO:0000256" key="1">
    <source>
        <dbReference type="ARBA" id="ARBA00004141"/>
    </source>
</evidence>
<keyword evidence="2 6" id="KW-0812">Transmembrane</keyword>
<protein>
    <recommendedName>
        <fullName evidence="7">Rhodopsin domain-containing protein</fullName>
    </recommendedName>
</protein>
<feature type="transmembrane region" description="Helical" evidence="6">
    <location>
        <begin position="203"/>
        <end position="221"/>
    </location>
</feature>